<accession>A0AAN8G9X1</accession>
<dbReference type="SMART" id="SM00164">
    <property type="entry name" value="TBC"/>
    <property type="match status" value="1"/>
</dbReference>
<evidence type="ECO:0000313" key="5">
    <source>
        <dbReference type="Proteomes" id="UP001347796"/>
    </source>
</evidence>
<dbReference type="InterPro" id="IPR000195">
    <property type="entry name" value="Rab-GAP-TBC_dom"/>
</dbReference>
<dbReference type="SUPFAM" id="SSF47923">
    <property type="entry name" value="Ypt/Rab-GAP domain of gyp1p"/>
    <property type="match status" value="2"/>
</dbReference>
<keyword evidence="5" id="KW-1185">Reference proteome</keyword>
<dbReference type="InterPro" id="IPR035969">
    <property type="entry name" value="Rab-GAP_TBC_sf"/>
</dbReference>
<reference evidence="4 5" key="1">
    <citation type="submission" date="2024-01" db="EMBL/GenBank/DDBJ databases">
        <title>The genome of the rayed Mediterranean limpet Patella caerulea (Linnaeus, 1758).</title>
        <authorList>
            <person name="Anh-Thu Weber A."/>
            <person name="Halstead-Nussloch G."/>
        </authorList>
    </citation>
    <scope>NUCLEOTIDE SEQUENCE [LARGE SCALE GENOMIC DNA]</scope>
    <source>
        <strain evidence="4">AATW-2023a</strain>
        <tissue evidence="4">Whole specimen</tissue>
    </source>
</reference>
<feature type="compositionally biased region" description="Low complexity" evidence="2">
    <location>
        <begin position="444"/>
        <end position="455"/>
    </location>
</feature>
<proteinExistence type="predicted"/>
<evidence type="ECO:0000256" key="1">
    <source>
        <dbReference type="ARBA" id="ARBA00022468"/>
    </source>
</evidence>
<organism evidence="4 5">
    <name type="scientific">Patella caerulea</name>
    <name type="common">Rayed Mediterranean limpet</name>
    <dbReference type="NCBI Taxonomy" id="87958"/>
    <lineage>
        <taxon>Eukaryota</taxon>
        <taxon>Metazoa</taxon>
        <taxon>Spiralia</taxon>
        <taxon>Lophotrochozoa</taxon>
        <taxon>Mollusca</taxon>
        <taxon>Gastropoda</taxon>
        <taxon>Patellogastropoda</taxon>
        <taxon>Patelloidea</taxon>
        <taxon>Patellidae</taxon>
        <taxon>Patella</taxon>
    </lineage>
</organism>
<dbReference type="PROSITE" id="PS50086">
    <property type="entry name" value="TBC_RABGAP"/>
    <property type="match status" value="1"/>
</dbReference>
<dbReference type="Gene3D" id="2.30.29.230">
    <property type="match status" value="1"/>
</dbReference>
<feature type="compositionally biased region" description="Polar residues" evidence="2">
    <location>
        <begin position="344"/>
        <end position="354"/>
    </location>
</feature>
<dbReference type="Pfam" id="PF00566">
    <property type="entry name" value="RabGAP-TBC"/>
    <property type="match status" value="1"/>
</dbReference>
<dbReference type="Gene3D" id="1.10.472.80">
    <property type="entry name" value="Ypt/Rab-GAP domain of gyp1p, domain 3"/>
    <property type="match status" value="1"/>
</dbReference>
<feature type="domain" description="Rab-GAP TBC" evidence="3">
    <location>
        <begin position="644"/>
        <end position="854"/>
    </location>
</feature>
<dbReference type="PANTHER" id="PTHR22957">
    <property type="entry name" value="TBC1 DOMAIN FAMILY MEMBER GTPASE-ACTIVATING PROTEIN"/>
    <property type="match status" value="1"/>
</dbReference>
<dbReference type="GO" id="GO:0005769">
    <property type="term" value="C:early endosome"/>
    <property type="evidence" value="ECO:0007669"/>
    <property type="project" value="TreeGrafter"/>
</dbReference>
<feature type="compositionally biased region" description="Polar residues" evidence="2">
    <location>
        <begin position="247"/>
        <end position="261"/>
    </location>
</feature>
<feature type="region of interest" description="Disordered" evidence="2">
    <location>
        <begin position="246"/>
        <end position="276"/>
    </location>
</feature>
<feature type="compositionally biased region" description="Low complexity" evidence="2">
    <location>
        <begin position="86"/>
        <end position="95"/>
    </location>
</feature>
<feature type="compositionally biased region" description="Polar residues" evidence="2">
    <location>
        <begin position="128"/>
        <end position="138"/>
    </location>
</feature>
<feature type="compositionally biased region" description="Basic and acidic residues" evidence="2">
    <location>
        <begin position="325"/>
        <end position="343"/>
    </location>
</feature>
<dbReference type="PANTHER" id="PTHR22957:SF547">
    <property type="entry name" value="TBC1 DOMAIN FAMILY MEMBER 16"/>
    <property type="match status" value="1"/>
</dbReference>
<dbReference type="FunFam" id="1.10.8.270:FF:000017">
    <property type="entry name" value="TBC1 domain family member 16"/>
    <property type="match status" value="1"/>
</dbReference>
<dbReference type="Proteomes" id="UP001347796">
    <property type="component" value="Unassembled WGS sequence"/>
</dbReference>
<sequence>MSFSSIFKKATNLLGIGTDSVKSPPLDGEIIYCKNNVCVHPPAPLTLEVEHHPGYLTVRAQQDDDKGPTLFLTWIPNASLKKNPKSIESSPSKPKGFTPRASPRKAPKQEFAKPYEDVTPSPVESPFDQASVTSNCLSEQKLDKDQVPVQNKKHSVDNTSLSSDFSLGSRDESHSLDSWQHKEDSGSRLGNKLSSSCKSQTDSGIGSEEAITTHNLSIIQNNEKGTGLITKPSKVGINVNDLHEKNCNSNGEVKNLLNTTSSKDDDPSSQESDGLTSEEQLAAMMKRNKLHAKARDSTDPARAVKSIVMDGDQLQVVTEEKDVFLEASKDPHEKNINKNESKFETSSSQSTDVESLSSDSTNPSPSDSRYESLVAELRQNGIGQNIPEINYYCDTLEDSGKRRESIKCGIQVPNELDLSNFIIPPPNTPMLTPDISVTRCRNDSSSSSTTTSGPDSHPPTPYSSDAESLPGSPSKEDSVNSLSTSSAGSITTYNMTFPENSVSYSNYRKERKSAKEQVCGVFSVDLGQMRSLRLFYSDNECTQGQVVIASPESQYKILHFHSGGLDKLAEIFEQWNLFRKSQTKDSDTPYRQFLVMKPQVTDDQCHPEEGVYPRVTEDVWQSHMMDDGIIEDDYQLRKAVFFGGLDPLLRHEAWPFLLKFYPFHSTFEEREKIRNDKYIEYQNIRKQRESMNEKDAERFWRAIQCTVEKDVVRTDRSHRYFRGENNPNIEILKNILLNYATAHPQMGYTQGMSDLLAPILAEIQHEVYAYWCFEGLMQRTIFVSSPRDSDMDKQLSYLRELMNLMVPKFYKHLVKLGDDAMELLFCHRWILLCFKREFSERDALVIWEVCWSHYQTDYFHLFICVAIVCIYGDDVVEQNLPADEILLHFSSLALHMNGRMVLKKARGLLHQYRKRRKIPCTLHGLCTHCDPGMWDSGHVPTVECIGHPDDTPCPYSSTPSSPTSPN</sequence>
<dbReference type="FunFam" id="1.10.472.80:FF:000020">
    <property type="entry name" value="TBC1 domain family, member 16"/>
    <property type="match status" value="1"/>
</dbReference>
<evidence type="ECO:0000313" key="4">
    <source>
        <dbReference type="EMBL" id="KAK6169033.1"/>
    </source>
</evidence>
<feature type="region of interest" description="Disordered" evidence="2">
    <location>
        <begin position="82"/>
        <end position="208"/>
    </location>
</feature>
<feature type="compositionally biased region" description="Polar residues" evidence="2">
    <location>
        <begin position="157"/>
        <end position="166"/>
    </location>
</feature>
<feature type="compositionally biased region" description="Low complexity" evidence="2">
    <location>
        <begin position="355"/>
        <end position="367"/>
    </location>
</feature>
<dbReference type="AlphaFoldDB" id="A0AAN8G9X1"/>
<evidence type="ECO:0000259" key="3">
    <source>
        <dbReference type="PROSITE" id="PS50086"/>
    </source>
</evidence>
<feature type="compositionally biased region" description="Basic and acidic residues" evidence="2">
    <location>
        <begin position="169"/>
        <end position="186"/>
    </location>
</feature>
<feature type="compositionally biased region" description="Polar residues" evidence="2">
    <location>
        <begin position="192"/>
        <end position="208"/>
    </location>
</feature>
<name>A0AAN8G9X1_PATCE</name>
<dbReference type="EMBL" id="JAZGQO010000015">
    <property type="protein sequence ID" value="KAK6169033.1"/>
    <property type="molecule type" value="Genomic_DNA"/>
</dbReference>
<feature type="compositionally biased region" description="Basic and acidic residues" evidence="2">
    <location>
        <begin position="107"/>
        <end position="116"/>
    </location>
</feature>
<gene>
    <name evidence="4" type="ORF">SNE40_020163</name>
</gene>
<comment type="caution">
    <text evidence="4">The sequence shown here is derived from an EMBL/GenBank/DDBJ whole genome shotgun (WGS) entry which is preliminary data.</text>
</comment>
<keyword evidence="1" id="KW-0343">GTPase activation</keyword>
<dbReference type="GO" id="GO:0005096">
    <property type="term" value="F:GTPase activator activity"/>
    <property type="evidence" value="ECO:0007669"/>
    <property type="project" value="UniProtKB-KW"/>
</dbReference>
<feature type="region of interest" description="Disordered" evidence="2">
    <location>
        <begin position="325"/>
        <end position="370"/>
    </location>
</feature>
<protein>
    <recommendedName>
        <fullName evidence="3">Rab-GAP TBC domain-containing protein</fullName>
    </recommendedName>
</protein>
<feature type="region of interest" description="Disordered" evidence="2">
    <location>
        <begin position="423"/>
        <end position="486"/>
    </location>
</feature>
<dbReference type="Gene3D" id="1.10.8.270">
    <property type="entry name" value="putative rabgap domain of human tbc1 domain family member 14 like domains"/>
    <property type="match status" value="1"/>
</dbReference>
<evidence type="ECO:0000256" key="2">
    <source>
        <dbReference type="SAM" id="MobiDB-lite"/>
    </source>
</evidence>